<evidence type="ECO:0000313" key="2">
    <source>
        <dbReference type="Proteomes" id="UP000765509"/>
    </source>
</evidence>
<dbReference type="EMBL" id="AVOT02005213">
    <property type="protein sequence ID" value="MBW0478504.1"/>
    <property type="molecule type" value="Genomic_DNA"/>
</dbReference>
<dbReference type="OrthoDB" id="3344688at2759"/>
<dbReference type="CDD" id="cd09272">
    <property type="entry name" value="RNase_HI_RT_Ty1"/>
    <property type="match status" value="1"/>
</dbReference>
<reference evidence="1" key="1">
    <citation type="submission" date="2021-03" db="EMBL/GenBank/DDBJ databases">
        <title>Draft genome sequence of rust myrtle Austropuccinia psidii MF-1, a brazilian biotype.</title>
        <authorList>
            <person name="Quecine M.C."/>
            <person name="Pachon D.M.R."/>
            <person name="Bonatelli M.L."/>
            <person name="Correr F.H."/>
            <person name="Franceschini L.M."/>
            <person name="Leite T.F."/>
            <person name="Margarido G.R.A."/>
            <person name="Almeida C.A."/>
            <person name="Ferrarezi J.A."/>
            <person name="Labate C.A."/>
        </authorList>
    </citation>
    <scope>NUCLEOTIDE SEQUENCE</scope>
    <source>
        <strain evidence="1">MF-1</strain>
    </source>
</reference>
<name>A0A9Q3C792_9BASI</name>
<sequence>MTEGSQDLQWLKSLILESTSQHLRQTLYTDNQSAIAIESNHIYHHGTQHINFRLHFIHNLIEEDKLQINYLDTKNMIANSLTKNNLYNKSINHLKIIFGNEGLSNKAE</sequence>
<organism evidence="1 2">
    <name type="scientific">Austropuccinia psidii MF-1</name>
    <dbReference type="NCBI Taxonomy" id="1389203"/>
    <lineage>
        <taxon>Eukaryota</taxon>
        <taxon>Fungi</taxon>
        <taxon>Dikarya</taxon>
        <taxon>Basidiomycota</taxon>
        <taxon>Pucciniomycotina</taxon>
        <taxon>Pucciniomycetes</taxon>
        <taxon>Pucciniales</taxon>
        <taxon>Sphaerophragmiaceae</taxon>
        <taxon>Austropuccinia</taxon>
    </lineage>
</organism>
<evidence type="ECO:0008006" key="3">
    <source>
        <dbReference type="Google" id="ProtNLM"/>
    </source>
</evidence>
<protein>
    <recommendedName>
        <fullName evidence="3">Copia protein</fullName>
    </recommendedName>
</protein>
<dbReference type="Proteomes" id="UP000765509">
    <property type="component" value="Unassembled WGS sequence"/>
</dbReference>
<dbReference type="AlphaFoldDB" id="A0A9Q3C792"/>
<proteinExistence type="predicted"/>
<keyword evidence="2" id="KW-1185">Reference proteome</keyword>
<accession>A0A9Q3C792</accession>
<gene>
    <name evidence="1" type="ORF">O181_018219</name>
</gene>
<comment type="caution">
    <text evidence="1">The sequence shown here is derived from an EMBL/GenBank/DDBJ whole genome shotgun (WGS) entry which is preliminary data.</text>
</comment>
<evidence type="ECO:0000313" key="1">
    <source>
        <dbReference type="EMBL" id="MBW0478504.1"/>
    </source>
</evidence>